<dbReference type="EMBL" id="VUJU01014498">
    <property type="protein sequence ID" value="KAF0701944.1"/>
    <property type="molecule type" value="Genomic_DNA"/>
</dbReference>
<keyword evidence="1" id="KW-0378">Hydrolase</keyword>
<dbReference type="InterPro" id="IPR043472">
    <property type="entry name" value="Macro_dom-like"/>
</dbReference>
<dbReference type="SUPFAM" id="SSF52949">
    <property type="entry name" value="Macro domain-like"/>
    <property type="match status" value="1"/>
</dbReference>
<dbReference type="OrthoDB" id="2155246at2759"/>
<organism evidence="1 2">
    <name type="scientific">Aphis craccivora</name>
    <name type="common">Cowpea aphid</name>
    <dbReference type="NCBI Taxonomy" id="307492"/>
    <lineage>
        <taxon>Eukaryota</taxon>
        <taxon>Metazoa</taxon>
        <taxon>Ecdysozoa</taxon>
        <taxon>Arthropoda</taxon>
        <taxon>Hexapoda</taxon>
        <taxon>Insecta</taxon>
        <taxon>Pterygota</taxon>
        <taxon>Neoptera</taxon>
        <taxon>Paraneoptera</taxon>
        <taxon>Hemiptera</taxon>
        <taxon>Sternorrhyncha</taxon>
        <taxon>Aphidomorpha</taxon>
        <taxon>Aphidoidea</taxon>
        <taxon>Aphididae</taxon>
        <taxon>Aphidini</taxon>
        <taxon>Aphis</taxon>
        <taxon>Aphis</taxon>
    </lineage>
</organism>
<dbReference type="InterPro" id="IPR021109">
    <property type="entry name" value="Peptidase_aspartic_dom_sf"/>
</dbReference>
<dbReference type="Pfam" id="PF08284">
    <property type="entry name" value="RVP_2"/>
    <property type="match status" value="1"/>
</dbReference>
<dbReference type="CDD" id="cd00303">
    <property type="entry name" value="retropepsin_like"/>
    <property type="match status" value="1"/>
</dbReference>
<proteinExistence type="predicted"/>
<sequence>MIKIFNNNDNSITIDTGANICCIRHTLVLKDQIISKVINMKLTGLNNKPLILIGSTEIKIEINSIEFKISTHIIQDLSCAFIIGNNFLSKNHAIIDFKGKTITLNNNLIIKANTNITYSKINLSKEIQLNIFKLSNDYSIAHCISADLKMSKGIALDIKNTYGDTTNILSKLNLQVGQPTINTIKIALANLKTCMILNNNFNLSIPKLASGLDNCNQ</sequence>
<accession>A0A6G0VML3</accession>
<comment type="caution">
    <text evidence="1">The sequence shown here is derived from an EMBL/GenBank/DDBJ whole genome shotgun (WGS) entry which is preliminary data.</text>
</comment>
<name>A0A6G0VML3_APHCR</name>
<dbReference type="AlphaFoldDB" id="A0A6G0VML3"/>
<gene>
    <name evidence="1" type="ORF">FWK35_00030424</name>
</gene>
<protein>
    <submittedName>
        <fullName evidence="1">ADP-ribose glycohydrolase OARD1-like</fullName>
    </submittedName>
</protein>
<keyword evidence="2" id="KW-1185">Reference proteome</keyword>
<evidence type="ECO:0000313" key="2">
    <source>
        <dbReference type="Proteomes" id="UP000478052"/>
    </source>
</evidence>
<reference evidence="1 2" key="1">
    <citation type="submission" date="2019-08" db="EMBL/GenBank/DDBJ databases">
        <title>Whole genome of Aphis craccivora.</title>
        <authorList>
            <person name="Voronova N.V."/>
            <person name="Shulinski R.S."/>
            <person name="Bandarenka Y.V."/>
            <person name="Zhorov D.G."/>
            <person name="Warner D."/>
        </authorList>
    </citation>
    <scope>NUCLEOTIDE SEQUENCE [LARGE SCALE GENOMIC DNA]</scope>
    <source>
        <strain evidence="1">180601</strain>
        <tissue evidence="1">Whole Body</tissue>
    </source>
</reference>
<dbReference type="Gene3D" id="2.40.70.10">
    <property type="entry name" value="Acid Proteases"/>
    <property type="match status" value="1"/>
</dbReference>
<dbReference type="Proteomes" id="UP000478052">
    <property type="component" value="Unassembled WGS sequence"/>
</dbReference>
<dbReference type="SUPFAM" id="SSF50630">
    <property type="entry name" value="Acid proteases"/>
    <property type="match status" value="1"/>
</dbReference>
<dbReference type="Gene3D" id="3.40.220.10">
    <property type="entry name" value="Leucine Aminopeptidase, subunit E, domain 1"/>
    <property type="match status" value="1"/>
</dbReference>
<dbReference type="GO" id="GO:0016787">
    <property type="term" value="F:hydrolase activity"/>
    <property type="evidence" value="ECO:0007669"/>
    <property type="project" value="UniProtKB-KW"/>
</dbReference>
<evidence type="ECO:0000313" key="1">
    <source>
        <dbReference type="EMBL" id="KAF0701944.1"/>
    </source>
</evidence>